<name>A0ABS7PR21_9SPHN</name>
<dbReference type="InterPro" id="IPR022061">
    <property type="entry name" value="DUF3617"/>
</dbReference>
<comment type="caution">
    <text evidence="1">The sequence shown here is derived from an EMBL/GenBank/DDBJ whole genome shotgun (WGS) entry which is preliminary data.</text>
</comment>
<evidence type="ECO:0000313" key="1">
    <source>
        <dbReference type="EMBL" id="MBY8823790.1"/>
    </source>
</evidence>
<sequence length="187" mass="19689">MRAHLAFCVGLAVAGIASTDAAGQVSTRKEDLAGVMGLRIGGWHTKLQITAADLVPLEKGSTAMSTARSKLRERIGMPFDTDDCIGRGLDKAGRLILPGIAVDGACTFNRVEARGGRFKLNVTCGDDAVGFATNLDIEGAYSGNAMNARIDTKSSSKKAGYLTTTTIETTSRYSGLCMLVQSPTPKR</sequence>
<dbReference type="EMBL" id="JAINVV010000008">
    <property type="protein sequence ID" value="MBY8823790.1"/>
    <property type="molecule type" value="Genomic_DNA"/>
</dbReference>
<reference evidence="1 2" key="1">
    <citation type="submission" date="2021-08" db="EMBL/GenBank/DDBJ databases">
        <authorList>
            <person name="Tuo L."/>
        </authorList>
    </citation>
    <scope>NUCLEOTIDE SEQUENCE [LARGE SCALE GENOMIC DNA]</scope>
    <source>
        <strain evidence="1 2">JCM 31229</strain>
    </source>
</reference>
<protein>
    <submittedName>
        <fullName evidence="1">DUF3617 family protein</fullName>
    </submittedName>
</protein>
<evidence type="ECO:0000313" key="2">
    <source>
        <dbReference type="Proteomes" id="UP000706039"/>
    </source>
</evidence>
<proteinExistence type="predicted"/>
<dbReference type="RefSeq" id="WP_222990907.1">
    <property type="nucleotide sequence ID" value="NZ_JAINVV010000008.1"/>
</dbReference>
<organism evidence="1 2">
    <name type="scientific">Sphingomonas colocasiae</name>
    <dbReference type="NCBI Taxonomy" id="1848973"/>
    <lineage>
        <taxon>Bacteria</taxon>
        <taxon>Pseudomonadati</taxon>
        <taxon>Pseudomonadota</taxon>
        <taxon>Alphaproteobacteria</taxon>
        <taxon>Sphingomonadales</taxon>
        <taxon>Sphingomonadaceae</taxon>
        <taxon>Sphingomonas</taxon>
    </lineage>
</organism>
<accession>A0ABS7PR21</accession>
<dbReference type="Proteomes" id="UP000706039">
    <property type="component" value="Unassembled WGS sequence"/>
</dbReference>
<keyword evidence="2" id="KW-1185">Reference proteome</keyword>
<dbReference type="Pfam" id="PF12276">
    <property type="entry name" value="DUF3617"/>
    <property type="match status" value="1"/>
</dbReference>
<gene>
    <name evidence="1" type="ORF">K7G82_15905</name>
</gene>